<dbReference type="HAMAP" id="MF_01265">
    <property type="entry name" value="NadX"/>
    <property type="match status" value="1"/>
</dbReference>
<keyword evidence="3 6" id="KW-0521">NADP</keyword>
<gene>
    <name evidence="6" type="primary">nadX</name>
    <name evidence="9" type="ORF">BEN76_08650</name>
</gene>
<dbReference type="NCBIfam" id="NF009828">
    <property type="entry name" value="PRK13303.1-3"/>
    <property type="match status" value="1"/>
</dbReference>
<feature type="binding site" evidence="6">
    <location>
        <position position="186"/>
    </location>
    <ligand>
        <name>NAD(+)</name>
        <dbReference type="ChEBI" id="CHEBI:57540"/>
    </ligand>
</feature>
<dbReference type="Gene3D" id="3.40.50.720">
    <property type="entry name" value="NAD(P)-binding Rossmann-like Domain"/>
    <property type="match status" value="1"/>
</dbReference>
<feature type="domain" description="Aspartate/homoserine dehydrogenase NAD-binding" evidence="8">
    <location>
        <begin position="8"/>
        <end position="116"/>
    </location>
</feature>
<proteinExistence type="inferred from homology"/>
<evidence type="ECO:0000259" key="7">
    <source>
        <dbReference type="Pfam" id="PF01958"/>
    </source>
</evidence>
<accession>A0A1P8EIP0</accession>
<dbReference type="InterPro" id="IPR020626">
    <property type="entry name" value="Asp_DH_prok"/>
</dbReference>
<dbReference type="GO" id="GO:0016639">
    <property type="term" value="F:oxidoreductase activity, acting on the CH-NH2 group of donors, NAD or NADP as acceptor"/>
    <property type="evidence" value="ECO:0007669"/>
    <property type="project" value="UniProtKB-UniRule"/>
</dbReference>
<dbReference type="UniPathway" id="UPA00253">
    <property type="reaction ID" value="UER00456"/>
</dbReference>
<evidence type="ECO:0000256" key="5">
    <source>
        <dbReference type="ARBA" id="ARBA00023027"/>
    </source>
</evidence>
<dbReference type="PIRSF" id="PIRSF005227">
    <property type="entry name" value="Asp_dh_NAD_syn"/>
    <property type="match status" value="1"/>
</dbReference>
<dbReference type="Pfam" id="PF03447">
    <property type="entry name" value="NAD_binding_3"/>
    <property type="match status" value="1"/>
</dbReference>
<name>A0A1P8EIP0_9GAMM</name>
<dbReference type="EMBL" id="CP016896">
    <property type="protein sequence ID" value="APV36081.1"/>
    <property type="molecule type" value="Genomic_DNA"/>
</dbReference>
<dbReference type="eggNOG" id="COG1712">
    <property type="taxonomic scope" value="Bacteria"/>
</dbReference>
<dbReference type="InterPro" id="IPR036291">
    <property type="entry name" value="NAD(P)-bd_dom_sf"/>
</dbReference>
<dbReference type="GO" id="GO:0009435">
    <property type="term" value="P:NAD+ biosynthetic process"/>
    <property type="evidence" value="ECO:0007669"/>
    <property type="project" value="UniProtKB-UniRule"/>
</dbReference>
<dbReference type="Pfam" id="PF01958">
    <property type="entry name" value="Asp_DH_C"/>
    <property type="match status" value="1"/>
</dbReference>
<evidence type="ECO:0000256" key="6">
    <source>
        <dbReference type="HAMAP-Rule" id="MF_01265"/>
    </source>
</evidence>
<dbReference type="RefSeq" id="WP_076032846.1">
    <property type="nucleotide sequence ID" value="NZ_CP016896.1"/>
</dbReference>
<evidence type="ECO:0000313" key="9">
    <source>
        <dbReference type="EMBL" id="APV36081.1"/>
    </source>
</evidence>
<dbReference type="SUPFAM" id="SSF51735">
    <property type="entry name" value="NAD(P)-binding Rossmann-fold domains"/>
    <property type="match status" value="1"/>
</dbReference>
<dbReference type="STRING" id="487316.BEN76_08650"/>
<dbReference type="AlphaFoldDB" id="A0A1P8EIP0"/>
<reference evidence="9 10" key="1">
    <citation type="submission" date="2016-08" db="EMBL/GenBank/DDBJ databases">
        <title>Complete genome sequence of Acinetobacter baylyi strain GFJ2.</title>
        <authorList>
            <person name="Tabata M."/>
            <person name="Kuboki S."/>
            <person name="Gibu N."/>
            <person name="Kinouchi Y."/>
            <person name="Vangnai A."/>
            <person name="Kasai D."/>
            <person name="Fukuda M."/>
        </authorList>
    </citation>
    <scope>NUCLEOTIDE SEQUENCE [LARGE SCALE GENOMIC DNA]</scope>
    <source>
        <strain evidence="9 10">GFJ2</strain>
    </source>
</reference>
<dbReference type="Proteomes" id="UP000185674">
    <property type="component" value="Chromosome"/>
</dbReference>
<feature type="domain" description="Aspartate dehydrogenase" evidence="7">
    <location>
        <begin position="164"/>
        <end position="251"/>
    </location>
</feature>
<dbReference type="GO" id="GO:0033735">
    <property type="term" value="F:aspartate dehydrogenase [NAD(P)+] activity"/>
    <property type="evidence" value="ECO:0007669"/>
    <property type="project" value="UniProtKB-EC"/>
</dbReference>
<comment type="pathway">
    <text evidence="6">Cofactor biosynthesis; NAD(+) biosynthesis; iminoaspartate from L-aspartate (dehydrogenase route): step 1/1.</text>
</comment>
<comment type="catalytic activity">
    <reaction evidence="6">
        <text>L-aspartate + NADP(+) + H2O = oxaloacetate + NH4(+) + NADPH + H(+)</text>
        <dbReference type="Rhea" id="RHEA:11784"/>
        <dbReference type="ChEBI" id="CHEBI:15377"/>
        <dbReference type="ChEBI" id="CHEBI:15378"/>
        <dbReference type="ChEBI" id="CHEBI:16452"/>
        <dbReference type="ChEBI" id="CHEBI:28938"/>
        <dbReference type="ChEBI" id="CHEBI:29991"/>
        <dbReference type="ChEBI" id="CHEBI:57783"/>
        <dbReference type="ChEBI" id="CHEBI:58349"/>
        <dbReference type="EC" id="1.4.1.21"/>
    </reaction>
</comment>
<comment type="miscellaneous">
    <text evidence="6">The iminoaspartate product is unstable in aqueous solution and can decompose to oxaloacetate and ammonia.</text>
</comment>
<evidence type="ECO:0000256" key="3">
    <source>
        <dbReference type="ARBA" id="ARBA00022857"/>
    </source>
</evidence>
<sequence>MKQLMMIGFGAMASEVYAHLPHDLALKWIVVPEGSIDSVKQKVSADIQVISDIDQCEGTPDYVIEMAGQAAVKEHAKKVLQHGWTIGLISVGTLADSVFFTELQQTAEKNGAHLHLLAGAIAGIDGIAAAKEGGLEQVTYKGCKNPNSWRGSYAEQLIDLDQVQAPTVFYRGSAREAALKFPANANVAATIALAGVGMDQTQVELIVDPAIQQNKHTIVAQGRFGQMTVEMIGVPLASNPKTSTLAALSVIRACRNSVEAIQI</sequence>
<dbReference type="NCBIfam" id="NF009827">
    <property type="entry name" value="PRK13303.1-2"/>
    <property type="match status" value="1"/>
</dbReference>
<dbReference type="PANTHER" id="PTHR31873:SF6">
    <property type="entry name" value="ASPARTATE DEHYDROGENASE DOMAIN-CONTAINING PROTEIN"/>
    <property type="match status" value="1"/>
</dbReference>
<keyword evidence="5 6" id="KW-0520">NAD</keyword>
<comment type="function">
    <text evidence="6">Specifically catalyzes the NAD or NADP-dependent dehydrogenation of L-aspartate to iminoaspartate.</text>
</comment>
<keyword evidence="2 6" id="KW-0662">Pyridine nucleotide biosynthesis</keyword>
<dbReference type="GO" id="GO:0051287">
    <property type="term" value="F:NAD binding"/>
    <property type="evidence" value="ECO:0007669"/>
    <property type="project" value="UniProtKB-UniRule"/>
</dbReference>
<comment type="catalytic activity">
    <reaction evidence="6">
        <text>L-aspartate + NAD(+) + H2O = oxaloacetate + NH4(+) + NADH + H(+)</text>
        <dbReference type="Rhea" id="RHEA:11788"/>
        <dbReference type="ChEBI" id="CHEBI:15377"/>
        <dbReference type="ChEBI" id="CHEBI:15378"/>
        <dbReference type="ChEBI" id="CHEBI:16452"/>
        <dbReference type="ChEBI" id="CHEBI:28938"/>
        <dbReference type="ChEBI" id="CHEBI:29991"/>
        <dbReference type="ChEBI" id="CHEBI:57540"/>
        <dbReference type="ChEBI" id="CHEBI:57945"/>
        <dbReference type="EC" id="1.4.1.21"/>
    </reaction>
</comment>
<evidence type="ECO:0000259" key="8">
    <source>
        <dbReference type="Pfam" id="PF03447"/>
    </source>
</evidence>
<feature type="binding site" evidence="6">
    <location>
        <position position="120"/>
    </location>
    <ligand>
        <name>NAD(+)</name>
        <dbReference type="ChEBI" id="CHEBI:57540"/>
    </ligand>
</feature>
<dbReference type="KEGG" id="asol:BEN76_08650"/>
<protein>
    <recommendedName>
        <fullName evidence="6">L-aspartate dehydrogenase</fullName>
        <ecNumber evidence="6">1.4.1.21</ecNumber>
    </recommendedName>
</protein>
<dbReference type="InterPro" id="IPR011182">
    <property type="entry name" value="L-Asp_DH"/>
</dbReference>
<dbReference type="GO" id="GO:0050661">
    <property type="term" value="F:NADP binding"/>
    <property type="evidence" value="ECO:0007669"/>
    <property type="project" value="UniProtKB-UniRule"/>
</dbReference>
<evidence type="ECO:0000313" key="10">
    <source>
        <dbReference type="Proteomes" id="UP000185674"/>
    </source>
</evidence>
<organism evidence="9 10">
    <name type="scientific">Acinetobacter soli</name>
    <dbReference type="NCBI Taxonomy" id="487316"/>
    <lineage>
        <taxon>Bacteria</taxon>
        <taxon>Pseudomonadati</taxon>
        <taxon>Pseudomonadota</taxon>
        <taxon>Gammaproteobacteria</taxon>
        <taxon>Moraxellales</taxon>
        <taxon>Moraxellaceae</taxon>
        <taxon>Acinetobacter</taxon>
    </lineage>
</organism>
<dbReference type="Gene3D" id="3.30.360.10">
    <property type="entry name" value="Dihydrodipicolinate Reductase, domain 2"/>
    <property type="match status" value="1"/>
</dbReference>
<dbReference type="PANTHER" id="PTHR31873">
    <property type="entry name" value="L-ASPARTATE DEHYDROGENASE-RELATED"/>
    <property type="match status" value="1"/>
</dbReference>
<comment type="similarity">
    <text evidence="1 6">Belongs to the L-aspartate dehydrogenase family.</text>
</comment>
<dbReference type="SUPFAM" id="SSF55347">
    <property type="entry name" value="Glyceraldehyde-3-phosphate dehydrogenase-like, C-terminal domain"/>
    <property type="match status" value="1"/>
</dbReference>
<dbReference type="InterPro" id="IPR005106">
    <property type="entry name" value="Asp/hSer_DH_NAD-bd"/>
</dbReference>
<feature type="active site" evidence="6">
    <location>
        <position position="216"/>
    </location>
</feature>
<evidence type="ECO:0000256" key="2">
    <source>
        <dbReference type="ARBA" id="ARBA00022642"/>
    </source>
</evidence>
<evidence type="ECO:0000256" key="1">
    <source>
        <dbReference type="ARBA" id="ARBA00008331"/>
    </source>
</evidence>
<dbReference type="InterPro" id="IPR002811">
    <property type="entry name" value="Asp_DH"/>
</dbReference>
<dbReference type="EC" id="1.4.1.21" evidence="6"/>
<evidence type="ECO:0000256" key="4">
    <source>
        <dbReference type="ARBA" id="ARBA00023002"/>
    </source>
</evidence>
<keyword evidence="4 6" id="KW-0560">Oxidoreductase</keyword>